<dbReference type="AlphaFoldDB" id="A0A1Q2LJ77"/>
<name>A0A1Q2LJ77_9HELI</name>
<protein>
    <submittedName>
        <fullName evidence="1">Uncharacterized protein</fullName>
    </submittedName>
</protein>
<evidence type="ECO:0000313" key="1">
    <source>
        <dbReference type="EMBL" id="AQQ60508.1"/>
    </source>
</evidence>
<dbReference type="EMBL" id="CP019645">
    <property type="protein sequence ID" value="AQQ60508.1"/>
    <property type="molecule type" value="Genomic_DNA"/>
</dbReference>
<accession>A0A1Q2LJ77</accession>
<proteinExistence type="predicted"/>
<dbReference type="Proteomes" id="UP000188298">
    <property type="component" value="Chromosome"/>
</dbReference>
<dbReference type="KEGG" id="hbl:XJ32_10945"/>
<reference evidence="1 2" key="1">
    <citation type="submission" date="2017-02" db="EMBL/GenBank/DDBJ databases">
        <title>Whole genome sequencing of Helicobacter bilis strain AAQJH.</title>
        <authorList>
            <person name="Conlan S."/>
            <person name="Thomas P.J."/>
            <person name="Mullikin J."/>
            <person name="Palmore T.N."/>
            <person name="Frank K.M."/>
            <person name="Segre J.A."/>
        </authorList>
    </citation>
    <scope>NUCLEOTIDE SEQUENCE [LARGE SCALE GENOMIC DNA]</scope>
    <source>
        <strain evidence="1 2">AAQJH</strain>
    </source>
</reference>
<organism evidence="1 2">
    <name type="scientific">Helicobacter bilis</name>
    <dbReference type="NCBI Taxonomy" id="37372"/>
    <lineage>
        <taxon>Bacteria</taxon>
        <taxon>Pseudomonadati</taxon>
        <taxon>Campylobacterota</taxon>
        <taxon>Epsilonproteobacteria</taxon>
        <taxon>Campylobacterales</taxon>
        <taxon>Helicobacteraceae</taxon>
        <taxon>Helicobacter</taxon>
    </lineage>
</organism>
<dbReference type="RefSeq" id="WP_077389755.1">
    <property type="nucleotide sequence ID" value="NZ_CP019645.1"/>
</dbReference>
<sequence>MKSKCVIYDKKNYLIFFYDDDKWFEKFAINFGYDKYNYDQSDLLIFLQIPNITKADILELFEFLIFSMFWASRIEGDEIVIWTHHIDHLDDTLSPNTPKPTYISEYINIIGQLFLAGYIDFGSYCDNDRDRIDYPTNLSYYKEDKYQAWIHFRDNFFYANRFNRDLDEPETIDENGYSLILGDASWDIPKYWSQYNIWVVRTEKGTKYFNEILSPRFYEKYKDLEVEIDDKGNIVRWIGEINR</sequence>
<gene>
    <name evidence="1" type="ORF">XJ32_10945</name>
</gene>
<evidence type="ECO:0000313" key="2">
    <source>
        <dbReference type="Proteomes" id="UP000188298"/>
    </source>
</evidence>